<organism evidence="2 3">
    <name type="scientific">Christiangramia aestuarii</name>
    <dbReference type="NCBI Taxonomy" id="1028746"/>
    <lineage>
        <taxon>Bacteria</taxon>
        <taxon>Pseudomonadati</taxon>
        <taxon>Bacteroidota</taxon>
        <taxon>Flavobacteriia</taxon>
        <taxon>Flavobacteriales</taxon>
        <taxon>Flavobacteriaceae</taxon>
        <taxon>Christiangramia</taxon>
    </lineage>
</organism>
<dbReference type="Proteomes" id="UP000460416">
    <property type="component" value="Unassembled WGS sequence"/>
</dbReference>
<dbReference type="EMBL" id="VJVW01000082">
    <property type="protein sequence ID" value="MUP44012.1"/>
    <property type="molecule type" value="Genomic_DNA"/>
</dbReference>
<comment type="caution">
    <text evidence="2">The sequence shown here is derived from an EMBL/GenBank/DDBJ whole genome shotgun (WGS) entry which is preliminary data.</text>
</comment>
<dbReference type="InterPro" id="IPR001610">
    <property type="entry name" value="PAC"/>
</dbReference>
<dbReference type="InterPro" id="IPR000014">
    <property type="entry name" value="PAS"/>
</dbReference>
<dbReference type="Gene3D" id="3.30.450.20">
    <property type="entry name" value="PAS domain"/>
    <property type="match status" value="2"/>
</dbReference>
<dbReference type="SUPFAM" id="SSF55785">
    <property type="entry name" value="PYP-like sensor domain (PAS domain)"/>
    <property type="match status" value="2"/>
</dbReference>
<dbReference type="SMART" id="SM00086">
    <property type="entry name" value="PAC"/>
    <property type="match status" value="1"/>
</dbReference>
<dbReference type="Pfam" id="PF13426">
    <property type="entry name" value="PAS_9"/>
    <property type="match status" value="1"/>
</dbReference>
<dbReference type="AlphaFoldDB" id="A0A7K1LT72"/>
<reference evidence="2 3" key="1">
    <citation type="submission" date="2019-07" db="EMBL/GenBank/DDBJ databases">
        <title>Gramella aestuarii sp. nov., isolated from a tidal flat, and emended description of Gramella echinicola.</title>
        <authorList>
            <person name="Liu L."/>
        </authorList>
    </citation>
    <scope>NUCLEOTIDE SEQUENCE [LARGE SCALE GENOMIC DNA]</scope>
    <source>
        <strain evidence="2 3">BS12</strain>
    </source>
</reference>
<dbReference type="CDD" id="cd00130">
    <property type="entry name" value="PAS"/>
    <property type="match status" value="1"/>
</dbReference>
<accession>A0A7K1LT72</accession>
<feature type="non-terminal residue" evidence="2">
    <location>
        <position position="152"/>
    </location>
</feature>
<dbReference type="PROSITE" id="PS50113">
    <property type="entry name" value="PAC"/>
    <property type="match status" value="1"/>
</dbReference>
<name>A0A7K1LT72_9FLAO</name>
<evidence type="ECO:0000313" key="2">
    <source>
        <dbReference type="EMBL" id="MUP44012.1"/>
    </source>
</evidence>
<dbReference type="InterPro" id="IPR035965">
    <property type="entry name" value="PAS-like_dom_sf"/>
</dbReference>
<feature type="domain" description="PAC" evidence="1">
    <location>
        <begin position="69"/>
        <end position="121"/>
    </location>
</feature>
<dbReference type="InterPro" id="IPR052163">
    <property type="entry name" value="DGC-Regulatory_Protein"/>
</dbReference>
<dbReference type="NCBIfam" id="TIGR00229">
    <property type="entry name" value="sensory_box"/>
    <property type="match status" value="1"/>
</dbReference>
<feature type="non-terminal residue" evidence="2">
    <location>
        <position position="1"/>
    </location>
</feature>
<evidence type="ECO:0000259" key="1">
    <source>
        <dbReference type="PROSITE" id="PS50113"/>
    </source>
</evidence>
<keyword evidence="3" id="KW-1185">Reference proteome</keyword>
<dbReference type="InterPro" id="IPR000700">
    <property type="entry name" value="PAS-assoc_C"/>
</dbReference>
<sequence length="152" mass="17253">DAELNASYVSPSVQHVFGYSPEWALLNGLHQTATNPRQLGRLNGLLRRVRHAIGDRQKLAELRENPGQHLFALDCLRADGRKIPIELRIVLMWDEHDRFEGLLGIARDISQQRRAERELRMAATVFEHSTAAIMVTDPAGYIVQVNDSFSRL</sequence>
<dbReference type="PANTHER" id="PTHR46663">
    <property type="entry name" value="DIGUANYLATE CYCLASE DGCT-RELATED"/>
    <property type="match status" value="1"/>
</dbReference>
<protein>
    <submittedName>
        <fullName evidence="2">PAS domain S-box protein</fullName>
    </submittedName>
</protein>
<evidence type="ECO:0000313" key="3">
    <source>
        <dbReference type="Proteomes" id="UP000460416"/>
    </source>
</evidence>
<dbReference type="Pfam" id="PF13188">
    <property type="entry name" value="PAS_8"/>
    <property type="match status" value="1"/>
</dbReference>
<dbReference type="OrthoDB" id="1109395at2"/>
<gene>
    <name evidence="2" type="ORF">FLP08_15680</name>
</gene>
<proteinExistence type="predicted"/>
<dbReference type="PANTHER" id="PTHR46663:SF3">
    <property type="entry name" value="SLL0267 PROTEIN"/>
    <property type="match status" value="1"/>
</dbReference>